<name>A0AAV4QSI3_9ARAC</name>
<dbReference type="EMBL" id="BPLQ01005005">
    <property type="protein sequence ID" value="GIY12205.1"/>
    <property type="molecule type" value="Genomic_DNA"/>
</dbReference>
<reference evidence="1 2" key="1">
    <citation type="submission" date="2021-06" db="EMBL/GenBank/DDBJ databases">
        <title>Caerostris darwini draft genome.</title>
        <authorList>
            <person name="Kono N."/>
            <person name="Arakawa K."/>
        </authorList>
    </citation>
    <scope>NUCLEOTIDE SEQUENCE [LARGE SCALE GENOMIC DNA]</scope>
</reference>
<dbReference type="Proteomes" id="UP001054837">
    <property type="component" value="Unassembled WGS sequence"/>
</dbReference>
<dbReference type="AlphaFoldDB" id="A0AAV4QSI3"/>
<protein>
    <submittedName>
        <fullName evidence="1">Uncharacterized protein</fullName>
    </submittedName>
</protein>
<evidence type="ECO:0000313" key="2">
    <source>
        <dbReference type="Proteomes" id="UP001054837"/>
    </source>
</evidence>
<proteinExistence type="predicted"/>
<evidence type="ECO:0000313" key="1">
    <source>
        <dbReference type="EMBL" id="GIY12205.1"/>
    </source>
</evidence>
<organism evidence="1 2">
    <name type="scientific">Caerostris darwini</name>
    <dbReference type="NCBI Taxonomy" id="1538125"/>
    <lineage>
        <taxon>Eukaryota</taxon>
        <taxon>Metazoa</taxon>
        <taxon>Ecdysozoa</taxon>
        <taxon>Arthropoda</taxon>
        <taxon>Chelicerata</taxon>
        <taxon>Arachnida</taxon>
        <taxon>Araneae</taxon>
        <taxon>Araneomorphae</taxon>
        <taxon>Entelegynae</taxon>
        <taxon>Araneoidea</taxon>
        <taxon>Araneidae</taxon>
        <taxon>Caerostris</taxon>
    </lineage>
</organism>
<comment type="caution">
    <text evidence="1">The sequence shown here is derived from an EMBL/GenBank/DDBJ whole genome shotgun (WGS) entry which is preliminary data.</text>
</comment>
<gene>
    <name evidence="1" type="ORF">CDAR_237341</name>
</gene>
<sequence>MISDGGSLMVHLFYEHCQSRSHSCQACVKVDSNNIEYLCLECSDDEPGFESMRIPTQEDEEEGPEISETECDRELKTMSKNRGNNSLRVAMPPECHQAVLTALTVH</sequence>
<accession>A0AAV4QSI3</accession>
<keyword evidence="2" id="KW-1185">Reference proteome</keyword>